<keyword evidence="2" id="KW-1133">Transmembrane helix</keyword>
<dbReference type="EMBL" id="NBSK02000004">
    <property type="protein sequence ID" value="KAJ0210946.1"/>
    <property type="molecule type" value="Genomic_DNA"/>
</dbReference>
<evidence type="ECO:0000313" key="4">
    <source>
        <dbReference type="Proteomes" id="UP000235145"/>
    </source>
</evidence>
<sequence length="234" mass="26868">MPAREALSPRAARNSKSYAQSIPSERNNKKRKKKSVELQLQERGIKLKHRKSAADYFSYQPPAIEGASAQVKKFGKDSQMRLIGVEVGGSVEAAPGPLLDFFGVHVKADDVLSRVDIKVLCLDKEKWKPVLFRWMEWNEPLHPCLSPYPLKSTIWVQLKKSQHPSRTNQEMQRAAQMIPCLKNGFGHKNYWSRGSLVFKNYERQDETLLSWNLMFIIFVYIFFVCIALLCKGVP</sequence>
<dbReference type="Proteomes" id="UP000235145">
    <property type="component" value="Unassembled WGS sequence"/>
</dbReference>
<evidence type="ECO:0000256" key="2">
    <source>
        <dbReference type="SAM" id="Phobius"/>
    </source>
</evidence>
<proteinExistence type="predicted"/>
<feature type="compositionally biased region" description="Polar residues" evidence="1">
    <location>
        <begin position="14"/>
        <end position="25"/>
    </location>
</feature>
<feature type="region of interest" description="Disordered" evidence="1">
    <location>
        <begin position="1"/>
        <end position="37"/>
    </location>
</feature>
<protein>
    <recommendedName>
        <fullName evidence="5">DUF4283 domain-containing protein</fullName>
    </recommendedName>
</protein>
<evidence type="ECO:0000313" key="3">
    <source>
        <dbReference type="EMBL" id="KAJ0210946.1"/>
    </source>
</evidence>
<keyword evidence="2" id="KW-0812">Transmembrane</keyword>
<evidence type="ECO:0008006" key="5">
    <source>
        <dbReference type="Google" id="ProtNLM"/>
    </source>
</evidence>
<feature type="transmembrane region" description="Helical" evidence="2">
    <location>
        <begin position="208"/>
        <end position="230"/>
    </location>
</feature>
<keyword evidence="2" id="KW-0472">Membrane</keyword>
<dbReference type="AlphaFoldDB" id="A0A9R1VR15"/>
<evidence type="ECO:0000256" key="1">
    <source>
        <dbReference type="SAM" id="MobiDB-lite"/>
    </source>
</evidence>
<gene>
    <name evidence="3" type="ORF">LSAT_V11C400219930</name>
</gene>
<reference evidence="3 4" key="1">
    <citation type="journal article" date="2017" name="Nat. Commun.">
        <title>Genome assembly with in vitro proximity ligation data and whole-genome triplication in lettuce.</title>
        <authorList>
            <person name="Reyes-Chin-Wo S."/>
            <person name="Wang Z."/>
            <person name="Yang X."/>
            <person name="Kozik A."/>
            <person name="Arikit S."/>
            <person name="Song C."/>
            <person name="Xia L."/>
            <person name="Froenicke L."/>
            <person name="Lavelle D.O."/>
            <person name="Truco M.J."/>
            <person name="Xia R."/>
            <person name="Zhu S."/>
            <person name="Xu C."/>
            <person name="Xu H."/>
            <person name="Xu X."/>
            <person name="Cox K."/>
            <person name="Korf I."/>
            <person name="Meyers B.C."/>
            <person name="Michelmore R.W."/>
        </authorList>
    </citation>
    <scope>NUCLEOTIDE SEQUENCE [LARGE SCALE GENOMIC DNA]</scope>
    <source>
        <strain evidence="4">cv. Salinas</strain>
        <tissue evidence="3">Seedlings</tissue>
    </source>
</reference>
<accession>A0A9R1VR15</accession>
<name>A0A9R1VR15_LACSA</name>
<comment type="caution">
    <text evidence="3">The sequence shown here is derived from an EMBL/GenBank/DDBJ whole genome shotgun (WGS) entry which is preliminary data.</text>
</comment>
<organism evidence="3 4">
    <name type="scientific">Lactuca sativa</name>
    <name type="common">Garden lettuce</name>
    <dbReference type="NCBI Taxonomy" id="4236"/>
    <lineage>
        <taxon>Eukaryota</taxon>
        <taxon>Viridiplantae</taxon>
        <taxon>Streptophyta</taxon>
        <taxon>Embryophyta</taxon>
        <taxon>Tracheophyta</taxon>
        <taxon>Spermatophyta</taxon>
        <taxon>Magnoliopsida</taxon>
        <taxon>eudicotyledons</taxon>
        <taxon>Gunneridae</taxon>
        <taxon>Pentapetalae</taxon>
        <taxon>asterids</taxon>
        <taxon>campanulids</taxon>
        <taxon>Asterales</taxon>
        <taxon>Asteraceae</taxon>
        <taxon>Cichorioideae</taxon>
        <taxon>Cichorieae</taxon>
        <taxon>Lactucinae</taxon>
        <taxon>Lactuca</taxon>
    </lineage>
</organism>
<keyword evidence="4" id="KW-1185">Reference proteome</keyword>